<evidence type="ECO:0000313" key="9">
    <source>
        <dbReference type="EMBL" id="KAL3889307.1"/>
    </source>
</evidence>
<evidence type="ECO:0000256" key="8">
    <source>
        <dbReference type="RuleBase" id="RU363058"/>
    </source>
</evidence>
<keyword evidence="4 8" id="KW-0592">Phosphate transport</keyword>
<keyword evidence="5 8" id="KW-0812">Transmembrane</keyword>
<dbReference type="GO" id="GO:0006817">
    <property type="term" value="P:phosphate ion transport"/>
    <property type="evidence" value="ECO:0007669"/>
    <property type="project" value="UniProtKB-KW"/>
</dbReference>
<feature type="transmembrane region" description="Helical" evidence="8">
    <location>
        <begin position="184"/>
        <end position="202"/>
    </location>
</feature>
<dbReference type="InterPro" id="IPR001204">
    <property type="entry name" value="Phos_transporter"/>
</dbReference>
<comment type="function">
    <text evidence="8">Sodium-phosphate symporter.</text>
</comment>
<evidence type="ECO:0000256" key="3">
    <source>
        <dbReference type="ARBA" id="ARBA00022448"/>
    </source>
</evidence>
<proteinExistence type="inferred from homology"/>
<evidence type="ECO:0000313" key="10">
    <source>
        <dbReference type="Proteomes" id="UP001634394"/>
    </source>
</evidence>
<dbReference type="PANTHER" id="PTHR11101:SF80">
    <property type="entry name" value="PHOSPHATE TRANSPORTER"/>
    <property type="match status" value="1"/>
</dbReference>
<keyword evidence="10" id="KW-1185">Reference proteome</keyword>
<dbReference type="EMBL" id="JBJQND010000001">
    <property type="protein sequence ID" value="KAL3889307.1"/>
    <property type="molecule type" value="Genomic_DNA"/>
</dbReference>
<feature type="transmembrane region" description="Helical" evidence="8">
    <location>
        <begin position="7"/>
        <end position="26"/>
    </location>
</feature>
<keyword evidence="3 8" id="KW-0813">Transport</keyword>
<feature type="transmembrane region" description="Helical" evidence="8">
    <location>
        <begin position="46"/>
        <end position="68"/>
    </location>
</feature>
<evidence type="ECO:0000256" key="1">
    <source>
        <dbReference type="ARBA" id="ARBA00004141"/>
    </source>
</evidence>
<feature type="transmembrane region" description="Helical" evidence="8">
    <location>
        <begin position="472"/>
        <end position="491"/>
    </location>
</feature>
<feature type="transmembrane region" description="Helical" evidence="8">
    <location>
        <begin position="563"/>
        <end position="585"/>
    </location>
</feature>
<dbReference type="PANTHER" id="PTHR11101">
    <property type="entry name" value="PHOSPHATE TRANSPORTER"/>
    <property type="match status" value="1"/>
</dbReference>
<keyword evidence="6 8" id="KW-1133">Transmembrane helix</keyword>
<feature type="transmembrane region" description="Helical" evidence="8">
    <location>
        <begin position="149"/>
        <end position="172"/>
    </location>
</feature>
<feature type="transmembrane region" description="Helical" evidence="8">
    <location>
        <begin position="88"/>
        <end position="110"/>
    </location>
</feature>
<accession>A0ABD3XSU9</accession>
<organism evidence="9 10">
    <name type="scientific">Sinanodonta woodiana</name>
    <name type="common">Chinese pond mussel</name>
    <name type="synonym">Anodonta woodiana</name>
    <dbReference type="NCBI Taxonomy" id="1069815"/>
    <lineage>
        <taxon>Eukaryota</taxon>
        <taxon>Metazoa</taxon>
        <taxon>Spiralia</taxon>
        <taxon>Lophotrochozoa</taxon>
        <taxon>Mollusca</taxon>
        <taxon>Bivalvia</taxon>
        <taxon>Autobranchia</taxon>
        <taxon>Heteroconchia</taxon>
        <taxon>Palaeoheterodonta</taxon>
        <taxon>Unionida</taxon>
        <taxon>Unionoidea</taxon>
        <taxon>Unionidae</taxon>
        <taxon>Unioninae</taxon>
        <taxon>Sinanodonta</taxon>
    </lineage>
</organism>
<comment type="similarity">
    <text evidence="2 8">Belongs to the inorganic phosphate transporter (PiT) (TC 2.A.20) family.</text>
</comment>
<gene>
    <name evidence="9" type="ORF">ACJMK2_001651</name>
</gene>
<dbReference type="GO" id="GO:0016020">
    <property type="term" value="C:membrane"/>
    <property type="evidence" value="ECO:0007669"/>
    <property type="project" value="UniProtKB-SubCell"/>
</dbReference>
<keyword evidence="7 8" id="KW-0472">Membrane</keyword>
<evidence type="ECO:0000256" key="5">
    <source>
        <dbReference type="ARBA" id="ARBA00022692"/>
    </source>
</evidence>
<comment type="subcellular location">
    <subcellularLocation>
        <location evidence="1 8">Membrane</location>
        <topology evidence="1 8">Multi-pass membrane protein</topology>
    </subcellularLocation>
</comment>
<evidence type="ECO:0000256" key="6">
    <source>
        <dbReference type="ARBA" id="ARBA00022989"/>
    </source>
</evidence>
<name>A0ABD3XSU9_SINWO</name>
<protein>
    <recommendedName>
        <fullName evidence="8">Phosphate transporter</fullName>
    </recommendedName>
</protein>
<comment type="caution">
    <text evidence="9">The sequence shown here is derived from an EMBL/GenBank/DDBJ whole genome shotgun (WGS) entry which is preliminary data.</text>
</comment>
<dbReference type="Proteomes" id="UP001634394">
    <property type="component" value="Unassembled WGS sequence"/>
</dbReference>
<evidence type="ECO:0000256" key="7">
    <source>
        <dbReference type="ARBA" id="ARBA00023136"/>
    </source>
</evidence>
<dbReference type="Pfam" id="PF01384">
    <property type="entry name" value="PHO4"/>
    <property type="match status" value="1"/>
</dbReference>
<evidence type="ECO:0000256" key="4">
    <source>
        <dbReference type="ARBA" id="ARBA00022592"/>
    </source>
</evidence>
<evidence type="ECO:0000256" key="2">
    <source>
        <dbReference type="ARBA" id="ARBA00009916"/>
    </source>
</evidence>
<sequence length="588" mass="63288">MIMIPEECLWMIIVGFIIAFVLAFGIGANDVANSFGTSVGSKVLSWRQACILATVFEILGAVLIGARVSDTIRKGIITVDAFNDTEQVFMAGNVAALSGSCIWLLVATFFKLPVSGTHSIVGATIGFSLVAHGLQGVQWPKLGMIVGSWFISPISAGLVSAGLFLFVNYFVLKKEKPLVNGLKLLPFFYAVTLAINLFSVFYEGSELLYFHKIPLYGVFILTFGPAIIVAILVRLILVPYQRRTIEAQLLKDNPECEVLAKQTDEEGSVNFTTALRRGLRAISECEEPSSECPNREEVVMVLNKCCLENEKNNNENKGDSRETTPSLHVKEVSKEQIMLGTKTPGGISMASSFGTASVSSSMPLLPIEIKVDGTLTPLITGHTNNVTGSFESSITDISANSLETGVAAERRHARQLVHDKPETAKLFSFLQILTAVFGSFAHGGNDVSNCIGPVVALWVTATTGNVSQKVPVPIWILVYGGVGISLGLWIWGSKVMKTMGEDLTKITPSSGFCIELGSALTVLVASNVGIPISTTHCKVGSVVCTGFVRSKQSVDWTLFRNIILAWFVTVPVSAALSAAFMAIFMKVI</sequence>
<feature type="transmembrane region" description="Helical" evidence="8">
    <location>
        <begin position="214"/>
        <end position="237"/>
    </location>
</feature>
<dbReference type="AlphaFoldDB" id="A0ABD3XSU9"/>
<reference evidence="9 10" key="1">
    <citation type="submission" date="2024-11" db="EMBL/GenBank/DDBJ databases">
        <title>Chromosome-level genome assembly of the freshwater bivalve Anodonta woodiana.</title>
        <authorList>
            <person name="Chen X."/>
        </authorList>
    </citation>
    <scope>NUCLEOTIDE SEQUENCE [LARGE SCALE GENOMIC DNA]</scope>
    <source>
        <strain evidence="9">MN2024</strain>
        <tissue evidence="9">Gills</tissue>
    </source>
</reference>